<dbReference type="SUPFAM" id="SSF47370">
    <property type="entry name" value="Bromodomain"/>
    <property type="match status" value="1"/>
</dbReference>
<keyword evidence="5" id="KW-0862">Zinc</keyword>
<comment type="subcellular location">
    <subcellularLocation>
        <location evidence="1">Nucleus</location>
    </subcellularLocation>
</comment>
<evidence type="ECO:0000256" key="5">
    <source>
        <dbReference type="ARBA" id="ARBA00022833"/>
    </source>
</evidence>
<comment type="caution">
    <text evidence="16">The sequence shown here is derived from an EMBL/GenBank/DDBJ whole genome shotgun (WGS) entry which is preliminary data.</text>
</comment>
<keyword evidence="4 12" id="KW-0863">Zinc-finger</keyword>
<dbReference type="CDD" id="cd15545">
    <property type="entry name" value="PHD_BAZ2A_like"/>
    <property type="match status" value="1"/>
</dbReference>
<dbReference type="InterPro" id="IPR019786">
    <property type="entry name" value="Zinc_finger_PHD-type_CS"/>
</dbReference>
<feature type="region of interest" description="Disordered" evidence="13">
    <location>
        <begin position="59"/>
        <end position="112"/>
    </location>
</feature>
<reference evidence="16" key="1">
    <citation type="journal article" date="2023" name="Mol. Biol. Evol.">
        <title>Third-Generation Sequencing Reveals the Adaptive Role of the Epigenome in Three Deep-Sea Polychaetes.</title>
        <authorList>
            <person name="Perez M."/>
            <person name="Aroh O."/>
            <person name="Sun Y."/>
            <person name="Lan Y."/>
            <person name="Juniper S.K."/>
            <person name="Young C.R."/>
            <person name="Angers B."/>
            <person name="Qian P.Y."/>
        </authorList>
    </citation>
    <scope>NUCLEOTIDE SEQUENCE</scope>
    <source>
        <strain evidence="16">P08H-3</strain>
    </source>
</reference>
<evidence type="ECO:0000256" key="10">
    <source>
        <dbReference type="ARBA" id="ARBA00023242"/>
    </source>
</evidence>
<dbReference type="SMART" id="SM00297">
    <property type="entry name" value="BROMO"/>
    <property type="match status" value="1"/>
</dbReference>
<dbReference type="Gene3D" id="3.30.40.10">
    <property type="entry name" value="Zinc/RING finger domain, C3HC4 (zinc finger)"/>
    <property type="match status" value="2"/>
</dbReference>
<dbReference type="InterPro" id="IPR013083">
    <property type="entry name" value="Znf_RING/FYVE/PHD"/>
</dbReference>
<dbReference type="Pfam" id="PF00628">
    <property type="entry name" value="PHD"/>
    <property type="match status" value="2"/>
</dbReference>
<feature type="compositionally biased region" description="Basic and acidic residues" evidence="13">
    <location>
        <begin position="361"/>
        <end position="371"/>
    </location>
</feature>
<evidence type="ECO:0000256" key="1">
    <source>
        <dbReference type="ARBA" id="ARBA00004123"/>
    </source>
</evidence>
<evidence type="ECO:0000256" key="8">
    <source>
        <dbReference type="ARBA" id="ARBA00023117"/>
    </source>
</evidence>
<dbReference type="Proteomes" id="UP001208570">
    <property type="component" value="Unassembled WGS sequence"/>
</dbReference>
<gene>
    <name evidence="16" type="ORF">LSH36_33g07087</name>
</gene>
<keyword evidence="8 11" id="KW-0103">Bromodomain</keyword>
<dbReference type="GO" id="GO:0008270">
    <property type="term" value="F:zinc ion binding"/>
    <property type="evidence" value="ECO:0007669"/>
    <property type="project" value="UniProtKB-KW"/>
</dbReference>
<dbReference type="PROSITE" id="PS50014">
    <property type="entry name" value="BROMODOMAIN_2"/>
    <property type="match status" value="1"/>
</dbReference>
<evidence type="ECO:0000256" key="7">
    <source>
        <dbReference type="ARBA" id="ARBA00023054"/>
    </source>
</evidence>
<keyword evidence="9" id="KW-0804">Transcription</keyword>
<dbReference type="Gene3D" id="1.20.920.10">
    <property type="entry name" value="Bromodomain-like"/>
    <property type="match status" value="1"/>
</dbReference>
<evidence type="ECO:0000313" key="16">
    <source>
        <dbReference type="EMBL" id="KAK2166952.1"/>
    </source>
</evidence>
<dbReference type="PROSITE" id="PS01359">
    <property type="entry name" value="ZF_PHD_1"/>
    <property type="match status" value="1"/>
</dbReference>
<evidence type="ECO:0000259" key="14">
    <source>
        <dbReference type="PROSITE" id="PS50014"/>
    </source>
</evidence>
<dbReference type="AlphaFoldDB" id="A0AAD9K933"/>
<dbReference type="PRINTS" id="PR00503">
    <property type="entry name" value="BROMODOMAIN"/>
</dbReference>
<evidence type="ECO:0000256" key="9">
    <source>
        <dbReference type="ARBA" id="ARBA00023163"/>
    </source>
</evidence>
<dbReference type="SMART" id="SM00249">
    <property type="entry name" value="PHD"/>
    <property type="match status" value="2"/>
</dbReference>
<protein>
    <recommendedName>
        <fullName evidence="18">Bromodomain adjacent to zinc finger domain protein 2B</fullName>
    </recommendedName>
</protein>
<dbReference type="PANTHER" id="PTHR45915:SF2">
    <property type="entry name" value="TOUTATIS, ISOFORM E"/>
    <property type="match status" value="1"/>
</dbReference>
<name>A0AAD9K933_9ANNE</name>
<feature type="region of interest" description="Disordered" evidence="13">
    <location>
        <begin position="298"/>
        <end position="409"/>
    </location>
</feature>
<evidence type="ECO:0000256" key="13">
    <source>
        <dbReference type="SAM" id="MobiDB-lite"/>
    </source>
</evidence>
<keyword evidence="6" id="KW-0805">Transcription regulation</keyword>
<dbReference type="SUPFAM" id="SSF57903">
    <property type="entry name" value="FYVE/PHD zinc finger"/>
    <property type="match status" value="2"/>
</dbReference>
<evidence type="ECO:0000256" key="3">
    <source>
        <dbReference type="ARBA" id="ARBA00022723"/>
    </source>
</evidence>
<dbReference type="InterPro" id="IPR001487">
    <property type="entry name" value="Bromodomain"/>
</dbReference>
<keyword evidence="7" id="KW-0175">Coiled coil</keyword>
<feature type="domain" description="PHD-type" evidence="15">
    <location>
        <begin position="156"/>
        <end position="206"/>
    </location>
</feature>
<dbReference type="Pfam" id="PF00439">
    <property type="entry name" value="Bromodomain"/>
    <property type="match status" value="1"/>
</dbReference>
<sequence length="573" mass="64934">MPAKVKPDDLSHLITQDIPELKPGQVYILDLAKEKLLALERNIERRYLKPPFCKSMRLSLASLTSTPPKEPPRDRDRDTEDGNKDDGSNGESGDHDQTGEGHGQEEEEEVETYRSHLPKELLRWRDSVIKANSASQIMVYLLQLNDCIAWEKSIMKVSCQICCRDDNEAELLLCDSCDKGYHTYCFRPKMEDIPDGDWYCYECISRATGEACCVVCGKAGVKLVECEYCPRSMHIDCMDPPMARCPKKWACAACSIEQVRGKGIKKKKSRLTSTSSAASLSVPKEHTVETADCKVKAVDKAEPSGSRSQTPVLSISTPVALNVPEVSPEKKEKKKRKKNRDGSIVEANKPTKTKLKKLKKEKTGENLDRAQKDRKKNKDKKHKISSSPETDAPSKKKRKKKDRKKNEGVCEVSGDVVKIEKQPIVIMEQEPIIDSTDEAKLIIDLDEDSTTGGEDVITLGNSADLAPCVCMMDELEKHQEAWPFLFPVDCRRFPTYKKIIKKPMDFQTMRHKLRDNKYQSREEFANDLRLVCNNCETFNEDESAVGHAGHTIREFFEKRWRELCINSIGNDPS</sequence>
<dbReference type="PANTHER" id="PTHR45915">
    <property type="entry name" value="TRANSCRIPTION INTERMEDIARY FACTOR"/>
    <property type="match status" value="1"/>
</dbReference>
<evidence type="ECO:0000256" key="2">
    <source>
        <dbReference type="ARBA" id="ARBA00007444"/>
    </source>
</evidence>
<evidence type="ECO:0008006" key="18">
    <source>
        <dbReference type="Google" id="ProtNLM"/>
    </source>
</evidence>
<feature type="compositionally biased region" description="Basic residues" evidence="13">
    <location>
        <begin position="372"/>
        <end position="384"/>
    </location>
</feature>
<dbReference type="InterPro" id="IPR019787">
    <property type="entry name" value="Znf_PHD-finger"/>
</dbReference>
<dbReference type="PROSITE" id="PS50016">
    <property type="entry name" value="ZF_PHD_2"/>
    <property type="match status" value="2"/>
</dbReference>
<feature type="domain" description="Bromo" evidence="14">
    <location>
        <begin position="476"/>
        <end position="546"/>
    </location>
</feature>
<keyword evidence="3" id="KW-0479">Metal-binding</keyword>
<feature type="compositionally biased region" description="Basic and acidic residues" evidence="13">
    <location>
        <begin position="70"/>
        <end position="104"/>
    </location>
</feature>
<comment type="similarity">
    <text evidence="2">Belongs to the WAL family.</text>
</comment>
<evidence type="ECO:0000256" key="11">
    <source>
        <dbReference type="PROSITE-ProRule" id="PRU00035"/>
    </source>
</evidence>
<feature type="compositionally biased region" description="Polar residues" evidence="13">
    <location>
        <begin position="305"/>
        <end position="319"/>
    </location>
</feature>
<evidence type="ECO:0000313" key="17">
    <source>
        <dbReference type="Proteomes" id="UP001208570"/>
    </source>
</evidence>
<dbReference type="InterPro" id="IPR018359">
    <property type="entry name" value="Bromodomain_CS"/>
</dbReference>
<evidence type="ECO:0000256" key="12">
    <source>
        <dbReference type="PROSITE-ProRule" id="PRU00146"/>
    </source>
</evidence>
<feature type="compositionally biased region" description="Basic residues" evidence="13">
    <location>
        <begin position="351"/>
        <end position="360"/>
    </location>
</feature>
<dbReference type="InterPro" id="IPR011011">
    <property type="entry name" value="Znf_FYVE_PHD"/>
</dbReference>
<keyword evidence="10" id="KW-0539">Nucleus</keyword>
<dbReference type="PROSITE" id="PS00633">
    <property type="entry name" value="BROMODOMAIN_1"/>
    <property type="match status" value="1"/>
</dbReference>
<dbReference type="InterPro" id="IPR036427">
    <property type="entry name" value="Bromodomain-like_sf"/>
</dbReference>
<proteinExistence type="inferred from homology"/>
<dbReference type="EMBL" id="JAODUP010000033">
    <property type="protein sequence ID" value="KAK2166952.1"/>
    <property type="molecule type" value="Genomic_DNA"/>
</dbReference>
<dbReference type="GO" id="GO:0005634">
    <property type="term" value="C:nucleus"/>
    <property type="evidence" value="ECO:0007669"/>
    <property type="project" value="UniProtKB-SubCell"/>
</dbReference>
<organism evidence="16 17">
    <name type="scientific">Paralvinella palmiformis</name>
    <dbReference type="NCBI Taxonomy" id="53620"/>
    <lineage>
        <taxon>Eukaryota</taxon>
        <taxon>Metazoa</taxon>
        <taxon>Spiralia</taxon>
        <taxon>Lophotrochozoa</taxon>
        <taxon>Annelida</taxon>
        <taxon>Polychaeta</taxon>
        <taxon>Sedentaria</taxon>
        <taxon>Canalipalpata</taxon>
        <taxon>Terebellida</taxon>
        <taxon>Terebelliformia</taxon>
        <taxon>Alvinellidae</taxon>
        <taxon>Paralvinella</taxon>
    </lineage>
</organism>
<accession>A0AAD9K933</accession>
<evidence type="ECO:0000256" key="4">
    <source>
        <dbReference type="ARBA" id="ARBA00022771"/>
    </source>
</evidence>
<dbReference type="InterPro" id="IPR001965">
    <property type="entry name" value="Znf_PHD"/>
</dbReference>
<feature type="domain" description="PHD-type" evidence="15">
    <location>
        <begin position="210"/>
        <end position="257"/>
    </location>
</feature>
<dbReference type="GO" id="GO:0000785">
    <property type="term" value="C:chromatin"/>
    <property type="evidence" value="ECO:0007669"/>
    <property type="project" value="TreeGrafter"/>
</dbReference>
<evidence type="ECO:0000256" key="6">
    <source>
        <dbReference type="ARBA" id="ARBA00023015"/>
    </source>
</evidence>
<keyword evidence="17" id="KW-1185">Reference proteome</keyword>
<evidence type="ECO:0000259" key="15">
    <source>
        <dbReference type="PROSITE" id="PS50016"/>
    </source>
</evidence>
<dbReference type="FunFam" id="3.30.40.10:FF:000199">
    <property type="entry name" value="Bromodomain adjacent to zinc finger domain 2B"/>
    <property type="match status" value="1"/>
</dbReference>